<feature type="compositionally biased region" description="Basic and acidic residues" evidence="1">
    <location>
        <begin position="172"/>
        <end position="183"/>
    </location>
</feature>
<organism evidence="2 3">
    <name type="scientific">Bradyrhizobium australiense</name>
    <dbReference type="NCBI Taxonomy" id="2721161"/>
    <lineage>
        <taxon>Bacteria</taxon>
        <taxon>Pseudomonadati</taxon>
        <taxon>Pseudomonadota</taxon>
        <taxon>Alphaproteobacteria</taxon>
        <taxon>Hyphomicrobiales</taxon>
        <taxon>Nitrobacteraceae</taxon>
        <taxon>Bradyrhizobium</taxon>
    </lineage>
</organism>
<gene>
    <name evidence="2" type="ORF">HCN58_27665</name>
</gene>
<sequence length="290" mass="33305">MHFDFEGALMRRGCTKTDVIRARGRLANAKTWFAHRGWDVLPDNERGRRILQWGADHAWLAGPANPKRSVRSWCLRWAPWLTDAELNQLVRETEARDKRWTNDQSATVLEIGVRDREALRLWFFGADDDPNYQRRQELKRAKDAARKRKSRVAHNTGRPRGRPPLDLSPEELAARKREQAAERQRRRRASRKNKSRDIIDIGSVTNLSVTPTAKVSAERPSATARMTPDDVIEVADAELLSEIKIAIPRKPDVIVLVQLPKAGRAQARRPIHAGMLEKWRERRATFGGQQ</sequence>
<evidence type="ECO:0000256" key="1">
    <source>
        <dbReference type="SAM" id="MobiDB-lite"/>
    </source>
</evidence>
<name>A0A7Y4LY98_9BRAD</name>
<feature type="compositionally biased region" description="Basic residues" evidence="1">
    <location>
        <begin position="184"/>
        <end position="194"/>
    </location>
</feature>
<reference evidence="2 3" key="1">
    <citation type="submission" date="2020-03" db="EMBL/GenBank/DDBJ databases">
        <title>Bradyrhizobium diversity isolated from nodules of Indigofera sp.</title>
        <authorList>
            <person name="Klepa M."/>
            <person name="Helene L."/>
            <person name="Hungria M."/>
        </authorList>
    </citation>
    <scope>NUCLEOTIDE SEQUENCE [LARGE SCALE GENOMIC DNA]</scope>
    <source>
        <strain evidence="2 3">WSM 1791</strain>
    </source>
</reference>
<comment type="caution">
    <text evidence="2">The sequence shown here is derived from an EMBL/GenBank/DDBJ whole genome shotgun (WGS) entry which is preliminary data.</text>
</comment>
<accession>A0A7Y4LY98</accession>
<feature type="region of interest" description="Disordered" evidence="1">
    <location>
        <begin position="139"/>
        <end position="197"/>
    </location>
</feature>
<evidence type="ECO:0000313" key="2">
    <source>
        <dbReference type="EMBL" id="NOJ43303.1"/>
    </source>
</evidence>
<proteinExistence type="predicted"/>
<dbReference type="Proteomes" id="UP000544122">
    <property type="component" value="Unassembled WGS sequence"/>
</dbReference>
<dbReference type="RefSeq" id="WP_171582523.1">
    <property type="nucleotide sequence ID" value="NZ_JAAVLX010000010.1"/>
</dbReference>
<dbReference type="AlphaFoldDB" id="A0A7Y4LY98"/>
<feature type="compositionally biased region" description="Basic residues" evidence="1">
    <location>
        <begin position="145"/>
        <end position="161"/>
    </location>
</feature>
<evidence type="ECO:0000313" key="3">
    <source>
        <dbReference type="Proteomes" id="UP000544122"/>
    </source>
</evidence>
<dbReference type="EMBL" id="JAAVLX010000010">
    <property type="protein sequence ID" value="NOJ43303.1"/>
    <property type="molecule type" value="Genomic_DNA"/>
</dbReference>
<protein>
    <submittedName>
        <fullName evidence="2">Uncharacterized protein</fullName>
    </submittedName>
</protein>
<keyword evidence="3" id="KW-1185">Reference proteome</keyword>